<keyword evidence="2" id="KW-1185">Reference proteome</keyword>
<dbReference type="EMBL" id="OW240913">
    <property type="protein sequence ID" value="CAH2247944.1"/>
    <property type="molecule type" value="Genomic_DNA"/>
</dbReference>
<name>A0AAD1RCC1_PELCU</name>
<evidence type="ECO:0000313" key="2">
    <source>
        <dbReference type="Proteomes" id="UP001295444"/>
    </source>
</evidence>
<evidence type="ECO:0000313" key="1">
    <source>
        <dbReference type="EMBL" id="CAH2247944.1"/>
    </source>
</evidence>
<dbReference type="Proteomes" id="UP001295444">
    <property type="component" value="Chromosome 02"/>
</dbReference>
<reference evidence="1" key="1">
    <citation type="submission" date="2022-03" db="EMBL/GenBank/DDBJ databases">
        <authorList>
            <person name="Alioto T."/>
            <person name="Alioto T."/>
            <person name="Gomez Garrido J."/>
        </authorList>
    </citation>
    <scope>NUCLEOTIDE SEQUENCE</scope>
</reference>
<proteinExistence type="predicted"/>
<organism evidence="1 2">
    <name type="scientific">Pelobates cultripes</name>
    <name type="common">Western spadefoot toad</name>
    <dbReference type="NCBI Taxonomy" id="61616"/>
    <lineage>
        <taxon>Eukaryota</taxon>
        <taxon>Metazoa</taxon>
        <taxon>Chordata</taxon>
        <taxon>Craniata</taxon>
        <taxon>Vertebrata</taxon>
        <taxon>Euteleostomi</taxon>
        <taxon>Amphibia</taxon>
        <taxon>Batrachia</taxon>
        <taxon>Anura</taxon>
        <taxon>Pelobatoidea</taxon>
        <taxon>Pelobatidae</taxon>
        <taxon>Pelobates</taxon>
    </lineage>
</organism>
<dbReference type="Gene3D" id="3.30.250.20">
    <property type="entry name" value="L1 transposable element, C-terminal domain"/>
    <property type="match status" value="1"/>
</dbReference>
<gene>
    <name evidence="1" type="ORF">PECUL_23A024302</name>
</gene>
<sequence>MRATPPPDYPDIKIYADLSAATLRKRKAFHLITATLRAHGIKYRWGFPTKLLIAKDRGITAIANPDEGAKQLSAWNIQVAQTMSTAKPVGKLTTEWKKAAKKH</sequence>
<protein>
    <submittedName>
        <fullName evidence="1">Uncharacterized protein</fullName>
    </submittedName>
</protein>
<accession>A0AAD1RCC1</accession>
<dbReference type="InterPro" id="IPR042566">
    <property type="entry name" value="L1_C"/>
</dbReference>
<dbReference type="AlphaFoldDB" id="A0AAD1RCC1"/>